<sequence>MSSPSFFNIGIVDVNPEFNLLSNVPMADLSRAFFICWQEYSPEGIPLDEETTTGVEFREESLTPLGIFIPAILQDPLVIRNIQNDPRIGGLKLVIYECVVYQFFIRLMTNVVIYQAETRVYQEALLFCKHKDCPLIHPKSANIAGHSRSKWLLRGSMLDLSRTMYPFRNAYGISSLYNLP</sequence>
<reference evidence="1" key="2">
    <citation type="submission" date="2023-01" db="EMBL/GenBank/DDBJ databases">
        <authorList>
            <person name="Petersen C."/>
        </authorList>
    </citation>
    <scope>NUCLEOTIDE SEQUENCE</scope>
    <source>
        <strain evidence="1">IBT 15450</strain>
    </source>
</reference>
<comment type="caution">
    <text evidence="1">The sequence shown here is derived from an EMBL/GenBank/DDBJ whole genome shotgun (WGS) entry which is preliminary data.</text>
</comment>
<keyword evidence="2" id="KW-1185">Reference proteome</keyword>
<evidence type="ECO:0000313" key="1">
    <source>
        <dbReference type="EMBL" id="KAJ6038850.1"/>
    </source>
</evidence>
<dbReference type="Proteomes" id="UP001219568">
    <property type="component" value="Unassembled WGS sequence"/>
</dbReference>
<dbReference type="EMBL" id="JAQJZL010000008">
    <property type="protein sequence ID" value="KAJ6038850.1"/>
    <property type="molecule type" value="Genomic_DNA"/>
</dbReference>
<organism evidence="1 2">
    <name type="scientific">Penicillium canescens</name>
    <dbReference type="NCBI Taxonomy" id="5083"/>
    <lineage>
        <taxon>Eukaryota</taxon>
        <taxon>Fungi</taxon>
        <taxon>Dikarya</taxon>
        <taxon>Ascomycota</taxon>
        <taxon>Pezizomycotina</taxon>
        <taxon>Eurotiomycetes</taxon>
        <taxon>Eurotiomycetidae</taxon>
        <taxon>Eurotiales</taxon>
        <taxon>Aspergillaceae</taxon>
        <taxon>Penicillium</taxon>
    </lineage>
</organism>
<reference evidence="1" key="1">
    <citation type="journal article" date="2023" name="IMA Fungus">
        <title>Comparative genomic study of the Penicillium genus elucidates a diverse pangenome and 15 lateral gene transfer events.</title>
        <authorList>
            <person name="Petersen C."/>
            <person name="Sorensen T."/>
            <person name="Nielsen M.R."/>
            <person name="Sondergaard T.E."/>
            <person name="Sorensen J.L."/>
            <person name="Fitzpatrick D.A."/>
            <person name="Frisvad J.C."/>
            <person name="Nielsen K.L."/>
        </authorList>
    </citation>
    <scope>NUCLEOTIDE SEQUENCE</scope>
    <source>
        <strain evidence="1">IBT 15450</strain>
    </source>
</reference>
<accession>A0AAD6IA93</accession>
<protein>
    <submittedName>
        <fullName evidence="1">Uncharacterized protein</fullName>
    </submittedName>
</protein>
<dbReference type="AlphaFoldDB" id="A0AAD6IA93"/>
<gene>
    <name evidence="1" type="ORF">N7460_007567</name>
</gene>
<proteinExistence type="predicted"/>
<evidence type="ECO:0000313" key="2">
    <source>
        <dbReference type="Proteomes" id="UP001219568"/>
    </source>
</evidence>
<name>A0AAD6IA93_PENCN</name>